<proteinExistence type="predicted"/>
<gene>
    <name evidence="2" type="primary">wffA</name>
</gene>
<organism evidence="2">
    <name type="scientific">Shigella dysenteriae</name>
    <dbReference type="NCBI Taxonomy" id="622"/>
    <lineage>
        <taxon>Bacteria</taxon>
        <taxon>Pseudomonadati</taxon>
        <taxon>Pseudomonadota</taxon>
        <taxon>Gammaproteobacteria</taxon>
        <taxon>Enterobacterales</taxon>
        <taxon>Enterobacteriaceae</taxon>
        <taxon>Shigella</taxon>
    </lineage>
</organism>
<dbReference type="PANTHER" id="PTHR36836:SF1">
    <property type="entry name" value="COLANIC ACID BIOSYNTHESIS PROTEIN WCAK"/>
    <property type="match status" value="1"/>
</dbReference>
<sequence>MKPIKICLAWHNINSTNYGVSALAVAQVALLVESASRSKVAIELETFGTPFVNELSIRKEVEQRFAVKLTHRDFSLKKFIVDFAKLDFSGLRLFDKYDIVMDIGEGDSFTDIYGIKRFITFSITKYLALRVKKKLILSPQTIGPFNSRISYIIARYLISKCDSVFSRDYKSTKFIHDMGLNCEEVSDVAFTLPYDTLPKIDNSIGINISGLLWNGGYTGDNQFGLTVDYKLFVKEIIELFRVRGKEVHLIGHVIADHLPVEDDYRVCNQIKEMFSLDNGVIVAPKFTSPIQAKTYMSQLTFFTGSRMHATIGALSAGVVTVPIAYSRKFSGVFGSLDYRFTLDAYTLDTKSLVTKLFEYYDNNFEEMQSAMINARIKANQRNEKYVGYLQELLSNEKNSTSH</sequence>
<dbReference type="PANTHER" id="PTHR36836">
    <property type="entry name" value="COLANIC ACID BIOSYNTHESIS PROTEIN WCAK"/>
    <property type="match status" value="1"/>
</dbReference>
<dbReference type="EMBL" id="EU294174">
    <property type="protein sequence ID" value="ACA24865.1"/>
    <property type="molecule type" value="Genomic_DNA"/>
</dbReference>
<protein>
    <submittedName>
        <fullName evidence="2">WffA</fullName>
    </submittedName>
</protein>
<dbReference type="Pfam" id="PF04230">
    <property type="entry name" value="PS_pyruv_trans"/>
    <property type="match status" value="1"/>
</dbReference>
<evidence type="ECO:0000313" key="2">
    <source>
        <dbReference type="EMBL" id="ACA24865.1"/>
    </source>
</evidence>
<accession>B5L3J5</accession>
<evidence type="ECO:0000259" key="1">
    <source>
        <dbReference type="Pfam" id="PF04230"/>
    </source>
</evidence>
<reference evidence="2" key="1">
    <citation type="journal article" date="2008" name="FEMS Microbiol. Rev.">
        <title>Structure and genetics of Shigella O antigens.</title>
        <authorList>
            <person name="Liu B."/>
            <person name="Knirel Y.A."/>
            <person name="Feng L."/>
            <person name="Perepelov A.V."/>
            <person name="Senchenkova S.N."/>
            <person name="Wang Q."/>
            <person name="Reeves P.R."/>
            <person name="Wang L."/>
        </authorList>
    </citation>
    <scope>NUCLEOTIDE SEQUENCE</scope>
</reference>
<dbReference type="InterPro" id="IPR007345">
    <property type="entry name" value="Polysacch_pyruvyl_Trfase"/>
</dbReference>
<name>B5L3J5_SHIDY</name>
<dbReference type="AlphaFoldDB" id="B5L3J5"/>
<feature type="domain" description="Polysaccharide pyruvyl transferase" evidence="1">
    <location>
        <begin position="78"/>
        <end position="326"/>
    </location>
</feature>